<evidence type="ECO:0000313" key="1">
    <source>
        <dbReference type="Ensembl" id="ENSGACP00000005874.1"/>
    </source>
</evidence>
<dbReference type="Ensembl" id="ENSGACT00000005891.1">
    <property type="protein sequence ID" value="ENSGACP00000005874.1"/>
    <property type="gene ID" value="ENSGACG00000004459.1"/>
</dbReference>
<organism evidence="1">
    <name type="scientific">Gasterosteus aculeatus</name>
    <name type="common">Three-spined stickleback</name>
    <dbReference type="NCBI Taxonomy" id="69293"/>
    <lineage>
        <taxon>Eukaryota</taxon>
        <taxon>Metazoa</taxon>
        <taxon>Chordata</taxon>
        <taxon>Craniata</taxon>
        <taxon>Vertebrata</taxon>
        <taxon>Euteleostomi</taxon>
        <taxon>Actinopterygii</taxon>
        <taxon>Neopterygii</taxon>
        <taxon>Teleostei</taxon>
        <taxon>Neoteleostei</taxon>
        <taxon>Acanthomorphata</taxon>
        <taxon>Eupercaria</taxon>
        <taxon>Perciformes</taxon>
        <taxon>Cottioidei</taxon>
        <taxon>Gasterosteales</taxon>
        <taxon>Gasterosteidae</taxon>
        <taxon>Gasterosteus</taxon>
    </lineage>
</organism>
<reference evidence="1" key="1">
    <citation type="submission" date="2006-01" db="EMBL/GenBank/DDBJ databases">
        <authorList>
            <person name="Lindblad-Toh K."/>
            <person name="Mauceli E."/>
            <person name="Grabherr M."/>
            <person name="Chang J.L."/>
            <person name="Lander E.S."/>
        </authorList>
    </citation>
    <scope>NUCLEOTIDE SEQUENCE [LARGE SCALE GENOMIC DNA]</scope>
</reference>
<protein>
    <submittedName>
        <fullName evidence="1">Uncharacterized protein</fullName>
    </submittedName>
</protein>
<sequence length="148" mass="15676">MHLEPYSLFSNVSEGPCLKCGGLFSQKNMSYAVFPFPLRCFGRGGGGSACITAISASSSCSAFSSTCCCCWDRSGPAIVRAAAGRPGPARAPTGATGNKTRTRLFPEAKPHRFIPRWCGWTDPVGQAVNGEKAAASRGSRGRFSFRVM</sequence>
<dbReference type="Bgee" id="ENSGACG00000004459">
    <property type="expression patterns" value="Expressed in telencephalon and 2 other cell types or tissues"/>
</dbReference>
<proteinExistence type="predicted"/>
<name>G3NKL1_GASAC</name>
<reference evidence="1" key="2">
    <citation type="submission" date="2024-04" db="UniProtKB">
        <authorList>
            <consortium name="Ensembl"/>
        </authorList>
    </citation>
    <scope>IDENTIFICATION</scope>
</reference>
<accession>G3NKL1</accession>
<dbReference type="AlphaFoldDB" id="G3NKL1"/>
<dbReference type="InParanoid" id="G3NKL1"/>